<dbReference type="Pfam" id="PF00593">
    <property type="entry name" value="TonB_dep_Rec_b-barrel"/>
    <property type="match status" value="1"/>
</dbReference>
<dbReference type="Proteomes" id="UP000175989">
    <property type="component" value="Unassembled WGS sequence"/>
</dbReference>
<accession>A0A1E7WD77</accession>
<gene>
    <name evidence="20" type="primary">btuB_12</name>
    <name evidence="20" type="ORF">DUPY_41960</name>
</gene>
<evidence type="ECO:0000259" key="18">
    <source>
        <dbReference type="Pfam" id="PF00593"/>
    </source>
</evidence>
<dbReference type="PANTHER" id="PTHR32552">
    <property type="entry name" value="FERRICHROME IRON RECEPTOR-RELATED"/>
    <property type="match status" value="1"/>
</dbReference>
<organism evidence="20 21">
    <name type="scientific">Duganella phyllosphaerae</name>
    <dbReference type="NCBI Taxonomy" id="762836"/>
    <lineage>
        <taxon>Bacteria</taxon>
        <taxon>Pseudomonadati</taxon>
        <taxon>Pseudomonadota</taxon>
        <taxon>Betaproteobacteria</taxon>
        <taxon>Burkholderiales</taxon>
        <taxon>Oxalobacteraceae</taxon>
        <taxon>Telluria group</taxon>
        <taxon>Duganella</taxon>
    </lineage>
</organism>
<dbReference type="GO" id="GO:0015344">
    <property type="term" value="F:siderophore uptake transmembrane transporter activity"/>
    <property type="evidence" value="ECO:0007669"/>
    <property type="project" value="TreeGrafter"/>
</dbReference>
<name>A0A1E7WD77_9BURK</name>
<keyword evidence="6 14" id="KW-0812">Transmembrane</keyword>
<dbReference type="InterPro" id="IPR000531">
    <property type="entry name" value="Beta-barrel_TonB"/>
</dbReference>
<evidence type="ECO:0000256" key="5">
    <source>
        <dbReference type="ARBA" id="ARBA00022496"/>
    </source>
</evidence>
<keyword evidence="10 15" id="KW-0798">TonB box</keyword>
<evidence type="ECO:0000259" key="19">
    <source>
        <dbReference type="Pfam" id="PF07715"/>
    </source>
</evidence>
<dbReference type="Gene3D" id="2.170.130.10">
    <property type="entry name" value="TonB-dependent receptor, plug domain"/>
    <property type="match status" value="1"/>
</dbReference>
<reference evidence="21" key="1">
    <citation type="journal article" date="2016" name="Front. Microbiol.">
        <title>Molecular Keys to the Janthinobacterium and Duganella spp. Interaction with the Plant Pathogen Fusarium graminearum.</title>
        <authorList>
            <person name="Haack F.S."/>
            <person name="Poehlein A."/>
            <person name="Kroger C."/>
            <person name="Voigt C.A."/>
            <person name="Piepenbring M."/>
            <person name="Bode H.B."/>
            <person name="Daniel R."/>
            <person name="Schafer W."/>
            <person name="Streit W.R."/>
        </authorList>
    </citation>
    <scope>NUCLEOTIDE SEQUENCE [LARGE SCALE GENOMIC DNA]</scope>
    <source>
        <strain evidence="21">T54</strain>
    </source>
</reference>
<dbReference type="CDD" id="cd01347">
    <property type="entry name" value="ligand_gated_channel"/>
    <property type="match status" value="1"/>
</dbReference>
<evidence type="ECO:0000256" key="10">
    <source>
        <dbReference type="ARBA" id="ARBA00023077"/>
    </source>
</evidence>
<evidence type="ECO:0000256" key="4">
    <source>
        <dbReference type="ARBA" id="ARBA00022452"/>
    </source>
</evidence>
<evidence type="ECO:0000256" key="2">
    <source>
        <dbReference type="ARBA" id="ARBA00009810"/>
    </source>
</evidence>
<evidence type="ECO:0000256" key="17">
    <source>
        <dbReference type="SAM" id="SignalP"/>
    </source>
</evidence>
<evidence type="ECO:0000256" key="1">
    <source>
        <dbReference type="ARBA" id="ARBA00004571"/>
    </source>
</evidence>
<evidence type="ECO:0000256" key="8">
    <source>
        <dbReference type="ARBA" id="ARBA00023004"/>
    </source>
</evidence>
<sequence length="744" mass="80528">MSQRFPLKPLCLLVLQALAIAAHAEEVADSATVAAMAGPVQTVEITGRGQSRQVQNINKDDLAEALPGTSPLKVLDKLPGVNFQSADPFGAYEWSTSFSLRGFSQSQLGFTLDGIPLGDMSYANNNGLHISRAVSSENIGRVQVSQGAGSLATASTSNLGGTVQFFTLAPTDERGLTLSQTGGSDSTSRTFVRVDSGLIGGAMKASLSGTRQRTDKTKGEGGQDQDQVNARFVFNFGESNSLTGFFNHSDRKEVDYQDMSKEMLGRLGYDWDNYQPDWQRAINAARGQFSGNVTSLDDAYYSAGGLRKDNLSGLILDLNLTPSFNLKTTGYHHDNKGEGHWYTPYVPTNAANPLSIRTTEYRINRNGIMADATWEAGDHTVSFGAWGERSDHTGTRAYYAATDPADTMYFLSNPFQIDWKQNFITTTSQFYLQDSLALMDGKLKVNAGFKSMSVDISARNIIGNRAAGQLNAEKSFLPQVGANYALSADDEIFASAAKNMRAHQPGVGGPFSQTQAAYDAGVGNLKPETSTNIDLGYRFKRDAVQGSLAVYGARFDDRQLSVATCAGIVGCPSTFVNVGKVDTRGVEAIAVWKINRQLSWFNSATYNDSKYKSDYMDGTTLVQVNGKQVAGAPKTLFSTEASYDSGAWFARLGGKYTGKRYYTYTNDASVDAFWIGSLTAGYKLKSLGFMKDLSLQVNVSNLFDKQYISTVGTNGFQARDPNGTAQTLLTGAPRQVFLTLSGKL</sequence>
<feature type="region of interest" description="Disordered" evidence="16">
    <location>
        <begin position="205"/>
        <end position="224"/>
    </location>
</feature>
<evidence type="ECO:0000313" key="21">
    <source>
        <dbReference type="Proteomes" id="UP000175989"/>
    </source>
</evidence>
<feature type="domain" description="TonB-dependent receptor plug" evidence="19">
    <location>
        <begin position="51"/>
        <end position="161"/>
    </location>
</feature>
<evidence type="ECO:0000256" key="16">
    <source>
        <dbReference type="SAM" id="MobiDB-lite"/>
    </source>
</evidence>
<evidence type="ECO:0000313" key="20">
    <source>
        <dbReference type="EMBL" id="OEZ95796.1"/>
    </source>
</evidence>
<dbReference type="Pfam" id="PF07715">
    <property type="entry name" value="Plug"/>
    <property type="match status" value="1"/>
</dbReference>
<evidence type="ECO:0000256" key="9">
    <source>
        <dbReference type="ARBA" id="ARBA00023065"/>
    </source>
</evidence>
<keyword evidence="5" id="KW-0410">Iron transport</keyword>
<dbReference type="AlphaFoldDB" id="A0A1E7WD77"/>
<dbReference type="GO" id="GO:0009279">
    <property type="term" value="C:cell outer membrane"/>
    <property type="evidence" value="ECO:0007669"/>
    <property type="project" value="UniProtKB-SubCell"/>
</dbReference>
<dbReference type="InterPro" id="IPR036942">
    <property type="entry name" value="Beta-barrel_TonB_sf"/>
</dbReference>
<comment type="subcellular location">
    <subcellularLocation>
        <location evidence="1 14">Cell outer membrane</location>
        <topology evidence="1 14">Multi-pass membrane protein</topology>
    </subcellularLocation>
</comment>
<keyword evidence="4 14" id="KW-1134">Transmembrane beta strand</keyword>
<evidence type="ECO:0000256" key="14">
    <source>
        <dbReference type="PROSITE-ProRule" id="PRU01360"/>
    </source>
</evidence>
<dbReference type="InterPro" id="IPR039426">
    <property type="entry name" value="TonB-dep_rcpt-like"/>
</dbReference>
<keyword evidence="13 14" id="KW-0998">Cell outer membrane</keyword>
<dbReference type="PATRIC" id="fig|762836.4.peg.4322"/>
<keyword evidence="3 14" id="KW-0813">Transport</keyword>
<keyword evidence="11 14" id="KW-0472">Membrane</keyword>
<feature type="compositionally biased region" description="Basic and acidic residues" evidence="16">
    <location>
        <begin position="212"/>
        <end position="221"/>
    </location>
</feature>
<evidence type="ECO:0000256" key="13">
    <source>
        <dbReference type="ARBA" id="ARBA00023237"/>
    </source>
</evidence>
<evidence type="ECO:0000256" key="11">
    <source>
        <dbReference type="ARBA" id="ARBA00023136"/>
    </source>
</evidence>
<comment type="caution">
    <text evidence="20">The sequence shown here is derived from an EMBL/GenBank/DDBJ whole genome shotgun (WGS) entry which is preliminary data.</text>
</comment>
<evidence type="ECO:0000256" key="12">
    <source>
        <dbReference type="ARBA" id="ARBA00023170"/>
    </source>
</evidence>
<comment type="similarity">
    <text evidence="2 14 15">Belongs to the TonB-dependent receptor family.</text>
</comment>
<keyword evidence="7 17" id="KW-0732">Signal</keyword>
<keyword evidence="12" id="KW-0675">Receptor</keyword>
<feature type="chain" id="PRO_5009206830" evidence="17">
    <location>
        <begin position="25"/>
        <end position="744"/>
    </location>
</feature>
<dbReference type="RefSeq" id="WP_070250801.1">
    <property type="nucleotide sequence ID" value="NZ_LROM01000119.1"/>
</dbReference>
<evidence type="ECO:0000256" key="15">
    <source>
        <dbReference type="RuleBase" id="RU003357"/>
    </source>
</evidence>
<feature type="signal peptide" evidence="17">
    <location>
        <begin position="1"/>
        <end position="24"/>
    </location>
</feature>
<keyword evidence="21" id="KW-1185">Reference proteome</keyword>
<dbReference type="PANTHER" id="PTHR32552:SF89">
    <property type="entry name" value="CATECHOLATE SIDEROPHORE RECEPTOR FIU"/>
    <property type="match status" value="1"/>
</dbReference>
<keyword evidence="9" id="KW-0406">Ion transport</keyword>
<dbReference type="SUPFAM" id="SSF56935">
    <property type="entry name" value="Porins"/>
    <property type="match status" value="1"/>
</dbReference>
<dbReference type="Gene3D" id="2.40.170.20">
    <property type="entry name" value="TonB-dependent receptor, beta-barrel domain"/>
    <property type="match status" value="1"/>
</dbReference>
<protein>
    <submittedName>
        <fullName evidence="20">Vitamin B12 transporter BtuB</fullName>
    </submittedName>
</protein>
<dbReference type="PROSITE" id="PS52016">
    <property type="entry name" value="TONB_DEPENDENT_REC_3"/>
    <property type="match status" value="1"/>
</dbReference>
<proteinExistence type="inferred from homology"/>
<dbReference type="InterPro" id="IPR012910">
    <property type="entry name" value="Plug_dom"/>
</dbReference>
<evidence type="ECO:0000256" key="7">
    <source>
        <dbReference type="ARBA" id="ARBA00022729"/>
    </source>
</evidence>
<dbReference type="InterPro" id="IPR037066">
    <property type="entry name" value="Plug_dom_sf"/>
</dbReference>
<evidence type="ECO:0000256" key="6">
    <source>
        <dbReference type="ARBA" id="ARBA00022692"/>
    </source>
</evidence>
<dbReference type="EMBL" id="LROM01000119">
    <property type="protein sequence ID" value="OEZ95796.1"/>
    <property type="molecule type" value="Genomic_DNA"/>
</dbReference>
<keyword evidence="8" id="KW-0408">Iron</keyword>
<feature type="domain" description="TonB-dependent receptor-like beta-barrel" evidence="18">
    <location>
        <begin position="262"/>
        <end position="702"/>
    </location>
</feature>
<evidence type="ECO:0000256" key="3">
    <source>
        <dbReference type="ARBA" id="ARBA00022448"/>
    </source>
</evidence>